<evidence type="ECO:0000259" key="7">
    <source>
        <dbReference type="Pfam" id="PF01029"/>
    </source>
</evidence>
<dbReference type="GO" id="GO:0005829">
    <property type="term" value="C:cytosol"/>
    <property type="evidence" value="ECO:0007669"/>
    <property type="project" value="TreeGrafter"/>
</dbReference>
<dbReference type="InterPro" id="IPR011605">
    <property type="entry name" value="NusB_fam"/>
</dbReference>
<evidence type="ECO:0000256" key="6">
    <source>
        <dbReference type="HAMAP-Rule" id="MF_00073"/>
    </source>
</evidence>
<evidence type="ECO:0000256" key="5">
    <source>
        <dbReference type="ARBA" id="ARBA00023163"/>
    </source>
</evidence>
<dbReference type="GO" id="GO:0003723">
    <property type="term" value="F:RNA binding"/>
    <property type="evidence" value="ECO:0007669"/>
    <property type="project" value="UniProtKB-UniRule"/>
</dbReference>
<dbReference type="AlphaFoldDB" id="A0A368XBT2"/>
<dbReference type="RefSeq" id="WP_114353694.1">
    <property type="nucleotide sequence ID" value="NZ_QPJJ01000011.1"/>
</dbReference>
<keyword evidence="2 6" id="KW-0889">Transcription antitermination</keyword>
<dbReference type="OrthoDB" id="9811381at2"/>
<organism evidence="8 9">
    <name type="scientific">Saliterribacillus persicus</name>
    <dbReference type="NCBI Taxonomy" id="930114"/>
    <lineage>
        <taxon>Bacteria</taxon>
        <taxon>Bacillati</taxon>
        <taxon>Bacillota</taxon>
        <taxon>Bacilli</taxon>
        <taxon>Bacillales</taxon>
        <taxon>Bacillaceae</taxon>
        <taxon>Saliterribacillus</taxon>
    </lineage>
</organism>
<dbReference type="GO" id="GO:0006353">
    <property type="term" value="P:DNA-templated transcription termination"/>
    <property type="evidence" value="ECO:0007669"/>
    <property type="project" value="UniProtKB-UniRule"/>
</dbReference>
<name>A0A368XBT2_9BACI</name>
<evidence type="ECO:0000313" key="8">
    <source>
        <dbReference type="EMBL" id="RCW65410.1"/>
    </source>
</evidence>
<dbReference type="Pfam" id="PF01029">
    <property type="entry name" value="NusB"/>
    <property type="match status" value="1"/>
</dbReference>
<gene>
    <name evidence="6" type="primary">nusB</name>
    <name evidence="8" type="ORF">DFR57_111145</name>
</gene>
<comment type="similarity">
    <text evidence="1 6">Belongs to the NusB family.</text>
</comment>
<dbReference type="Proteomes" id="UP000252585">
    <property type="component" value="Unassembled WGS sequence"/>
</dbReference>
<feature type="domain" description="NusB/RsmB/TIM44" evidence="7">
    <location>
        <begin position="4"/>
        <end position="126"/>
    </location>
</feature>
<dbReference type="Gene3D" id="1.10.940.10">
    <property type="entry name" value="NusB-like"/>
    <property type="match status" value="1"/>
</dbReference>
<keyword evidence="4 6" id="KW-0805">Transcription regulation</keyword>
<dbReference type="PANTHER" id="PTHR11078">
    <property type="entry name" value="N UTILIZATION SUBSTANCE PROTEIN B-RELATED"/>
    <property type="match status" value="1"/>
</dbReference>
<comment type="caution">
    <text evidence="8">The sequence shown here is derived from an EMBL/GenBank/DDBJ whole genome shotgun (WGS) entry which is preliminary data.</text>
</comment>
<dbReference type="SUPFAM" id="SSF48013">
    <property type="entry name" value="NusB-like"/>
    <property type="match status" value="1"/>
</dbReference>
<evidence type="ECO:0000256" key="2">
    <source>
        <dbReference type="ARBA" id="ARBA00022814"/>
    </source>
</evidence>
<evidence type="ECO:0000256" key="4">
    <source>
        <dbReference type="ARBA" id="ARBA00023015"/>
    </source>
</evidence>
<dbReference type="HAMAP" id="MF_00073">
    <property type="entry name" value="NusB"/>
    <property type="match status" value="1"/>
</dbReference>
<dbReference type="InterPro" id="IPR006027">
    <property type="entry name" value="NusB_RsmB_TIM44"/>
</dbReference>
<dbReference type="PANTHER" id="PTHR11078:SF3">
    <property type="entry name" value="ANTITERMINATION NUSB DOMAIN-CONTAINING PROTEIN"/>
    <property type="match status" value="1"/>
</dbReference>
<keyword evidence="9" id="KW-1185">Reference proteome</keyword>
<evidence type="ECO:0000256" key="3">
    <source>
        <dbReference type="ARBA" id="ARBA00022884"/>
    </source>
</evidence>
<accession>A0A368XBT2</accession>
<evidence type="ECO:0000256" key="1">
    <source>
        <dbReference type="ARBA" id="ARBA00005952"/>
    </source>
</evidence>
<proteinExistence type="inferred from homology"/>
<comment type="function">
    <text evidence="6">Involved in transcription antitermination. Required for transcription of ribosomal RNA (rRNA) genes. Binds specifically to the boxA antiterminator sequence of the ribosomal RNA (rrn) operons.</text>
</comment>
<keyword evidence="5 6" id="KW-0804">Transcription</keyword>
<evidence type="ECO:0000313" key="9">
    <source>
        <dbReference type="Proteomes" id="UP000252585"/>
    </source>
</evidence>
<dbReference type="InterPro" id="IPR035926">
    <property type="entry name" value="NusB-like_sf"/>
</dbReference>
<protein>
    <recommendedName>
        <fullName evidence="6">Transcription antitermination protein NusB</fullName>
    </recommendedName>
    <alternativeName>
        <fullName evidence="6">Antitermination factor NusB</fullName>
    </alternativeName>
</protein>
<sequence length="126" mass="14617">MKRHDAREKAFQLLFQLDIHEVDIEEGLNQLLEDIKPDEFLLTLVNGVIDNKEAIDERISTHLENWSLNRIASVERTLLRISTYELFYYKDAPESVIINEAIELSHVFGDEKSGKFINGVLSKMIK</sequence>
<keyword evidence="3 6" id="KW-0694">RNA-binding</keyword>
<reference evidence="8 9" key="1">
    <citation type="submission" date="2018-07" db="EMBL/GenBank/DDBJ databases">
        <title>Genomic Encyclopedia of Type Strains, Phase IV (KMG-IV): sequencing the most valuable type-strain genomes for metagenomic binning, comparative biology and taxonomic classification.</title>
        <authorList>
            <person name="Goeker M."/>
        </authorList>
    </citation>
    <scope>NUCLEOTIDE SEQUENCE [LARGE SCALE GENOMIC DNA]</scope>
    <source>
        <strain evidence="8 9">DSM 27696</strain>
    </source>
</reference>
<dbReference type="NCBIfam" id="TIGR01951">
    <property type="entry name" value="nusB"/>
    <property type="match status" value="1"/>
</dbReference>
<dbReference type="GO" id="GO:0031564">
    <property type="term" value="P:transcription antitermination"/>
    <property type="evidence" value="ECO:0007669"/>
    <property type="project" value="UniProtKB-KW"/>
</dbReference>
<dbReference type="EMBL" id="QPJJ01000011">
    <property type="protein sequence ID" value="RCW65410.1"/>
    <property type="molecule type" value="Genomic_DNA"/>
</dbReference>